<reference evidence="1 2" key="1">
    <citation type="submission" date="2019-02" db="EMBL/GenBank/DDBJ databases">
        <title>Deep-cultivation of Planctomycetes and their phenomic and genomic characterization uncovers novel biology.</title>
        <authorList>
            <person name="Wiegand S."/>
            <person name="Jogler M."/>
            <person name="Boedeker C."/>
            <person name="Pinto D."/>
            <person name="Vollmers J."/>
            <person name="Rivas-Marin E."/>
            <person name="Kohn T."/>
            <person name="Peeters S.H."/>
            <person name="Heuer A."/>
            <person name="Rast P."/>
            <person name="Oberbeckmann S."/>
            <person name="Bunk B."/>
            <person name="Jeske O."/>
            <person name="Meyerdierks A."/>
            <person name="Storesund J.E."/>
            <person name="Kallscheuer N."/>
            <person name="Luecker S."/>
            <person name="Lage O.M."/>
            <person name="Pohl T."/>
            <person name="Merkel B.J."/>
            <person name="Hornburger P."/>
            <person name="Mueller R.-W."/>
            <person name="Bruemmer F."/>
            <person name="Labrenz M."/>
            <person name="Spormann A.M."/>
            <person name="Op Den Camp H."/>
            <person name="Overmann J."/>
            <person name="Amann R."/>
            <person name="Jetten M.S.M."/>
            <person name="Mascher T."/>
            <person name="Medema M.H."/>
            <person name="Devos D.P."/>
            <person name="Kaster A.-K."/>
            <person name="Ovreas L."/>
            <person name="Rohde M."/>
            <person name="Galperin M.Y."/>
            <person name="Jogler C."/>
        </authorList>
    </citation>
    <scope>NUCLEOTIDE SEQUENCE [LARGE SCALE GENOMIC DNA]</scope>
    <source>
        <strain evidence="1 2">Poly41</strain>
    </source>
</reference>
<accession>A0A5C6DA09</accession>
<protein>
    <submittedName>
        <fullName evidence="1">Uncharacterized protein</fullName>
    </submittedName>
</protein>
<gene>
    <name evidence="1" type="ORF">Poly41_56220</name>
</gene>
<dbReference type="EMBL" id="SJPV01000012">
    <property type="protein sequence ID" value="TWU32644.1"/>
    <property type="molecule type" value="Genomic_DNA"/>
</dbReference>
<name>A0A5C6DA09_9BACT</name>
<dbReference type="Proteomes" id="UP000319143">
    <property type="component" value="Unassembled WGS sequence"/>
</dbReference>
<keyword evidence="2" id="KW-1185">Reference proteome</keyword>
<proteinExistence type="predicted"/>
<organism evidence="1 2">
    <name type="scientific">Novipirellula artificiosorum</name>
    <dbReference type="NCBI Taxonomy" id="2528016"/>
    <lineage>
        <taxon>Bacteria</taxon>
        <taxon>Pseudomonadati</taxon>
        <taxon>Planctomycetota</taxon>
        <taxon>Planctomycetia</taxon>
        <taxon>Pirellulales</taxon>
        <taxon>Pirellulaceae</taxon>
        <taxon>Novipirellula</taxon>
    </lineage>
</organism>
<comment type="caution">
    <text evidence="1">The sequence shown here is derived from an EMBL/GenBank/DDBJ whole genome shotgun (WGS) entry which is preliminary data.</text>
</comment>
<evidence type="ECO:0000313" key="2">
    <source>
        <dbReference type="Proteomes" id="UP000319143"/>
    </source>
</evidence>
<evidence type="ECO:0000313" key="1">
    <source>
        <dbReference type="EMBL" id="TWU32644.1"/>
    </source>
</evidence>
<sequence precursor="true">MDHTSTVRVSHCLTYVLKNPQELTSVPRIDLFTKLDRNKLGSLFLRFSCLIGVVAGESFCMNGSVVPLALSPTLAQEAKSHE</sequence>
<dbReference type="AlphaFoldDB" id="A0A5C6DA09"/>